<evidence type="ECO:0000313" key="2">
    <source>
        <dbReference type="EMBL" id="CAL1602932.1"/>
    </source>
</evidence>
<dbReference type="EMBL" id="OZ035826">
    <property type="protein sequence ID" value="CAL1602932.1"/>
    <property type="molecule type" value="Genomic_DNA"/>
</dbReference>
<evidence type="ECO:0000313" key="3">
    <source>
        <dbReference type="Proteomes" id="UP001497482"/>
    </source>
</evidence>
<keyword evidence="1" id="KW-0472">Membrane</keyword>
<sequence>MDEDTMIDAFSNSLRLYFVFSGSETGRPEEDTFGVSIAVGLAGFACVLLLVLFVLINKYGRRNKFDPGGCNIGYVSKHPSQDLEKTEAVL</sequence>
<name>A0AAV2LRR1_KNICA</name>
<feature type="transmembrane region" description="Helical" evidence="1">
    <location>
        <begin position="33"/>
        <end position="56"/>
    </location>
</feature>
<keyword evidence="1" id="KW-0812">Transmembrane</keyword>
<keyword evidence="1" id="KW-1133">Transmembrane helix</keyword>
<protein>
    <submittedName>
        <fullName evidence="2">Uncharacterized protein</fullName>
    </submittedName>
</protein>
<dbReference type="AlphaFoldDB" id="A0AAV2LRR1"/>
<gene>
    <name evidence="2" type="ORF">KC01_LOCUS30664</name>
</gene>
<dbReference type="Proteomes" id="UP001497482">
    <property type="component" value="Chromosome 4"/>
</dbReference>
<proteinExistence type="predicted"/>
<keyword evidence="3" id="KW-1185">Reference proteome</keyword>
<organism evidence="2 3">
    <name type="scientific">Knipowitschia caucasica</name>
    <name type="common">Caucasian dwarf goby</name>
    <name type="synonym">Pomatoschistus caucasicus</name>
    <dbReference type="NCBI Taxonomy" id="637954"/>
    <lineage>
        <taxon>Eukaryota</taxon>
        <taxon>Metazoa</taxon>
        <taxon>Chordata</taxon>
        <taxon>Craniata</taxon>
        <taxon>Vertebrata</taxon>
        <taxon>Euteleostomi</taxon>
        <taxon>Actinopterygii</taxon>
        <taxon>Neopterygii</taxon>
        <taxon>Teleostei</taxon>
        <taxon>Neoteleostei</taxon>
        <taxon>Acanthomorphata</taxon>
        <taxon>Gobiaria</taxon>
        <taxon>Gobiiformes</taxon>
        <taxon>Gobioidei</taxon>
        <taxon>Gobiidae</taxon>
        <taxon>Gobiinae</taxon>
        <taxon>Knipowitschia</taxon>
    </lineage>
</organism>
<evidence type="ECO:0000256" key="1">
    <source>
        <dbReference type="SAM" id="Phobius"/>
    </source>
</evidence>
<reference evidence="2 3" key="1">
    <citation type="submission" date="2024-04" db="EMBL/GenBank/DDBJ databases">
        <authorList>
            <person name="Waldvogel A.-M."/>
            <person name="Schoenle A."/>
        </authorList>
    </citation>
    <scope>NUCLEOTIDE SEQUENCE [LARGE SCALE GENOMIC DNA]</scope>
</reference>
<accession>A0AAV2LRR1</accession>